<evidence type="ECO:0000313" key="3">
    <source>
        <dbReference type="Proteomes" id="UP000284605"/>
    </source>
</evidence>
<keyword evidence="3" id="KW-1185">Reference proteome</keyword>
<sequence length="327" mass="35698">MTMLDIAAAAAAALPIFGTARQSLARAYTPVDPAYVVDYLGPKGDPGDFGPDSITWRIFANPLVFMIGAFPAVVLQMAEEGVGSGVETHSNYKTDTLGRLQRTLSAAMATTYASKSAKAALMKEVAQRHAKVRGPLADGGRYTAFDPDRMAFVHLTAGYGFAQAYQRYVNPGMTEAEKVKLASESANSTRDYGRYEVPTTQAEIDAYIRSWEPRLERRPAVDNFIEVARRDSSMGKTHPAIQEMLVGAGIDLLPDWAKDKLGFHRTPAQVARTTAMMRFLAKLLPRLVKDTPPILACRRMGLPDDYLFKPAPKPALTRSAEKVLIGG</sequence>
<gene>
    <name evidence="2" type="ORF">D3874_01490</name>
</gene>
<protein>
    <submittedName>
        <fullName evidence="2">DUF2236 domain-containing protein</fullName>
    </submittedName>
</protein>
<dbReference type="EMBL" id="QYUK01000008">
    <property type="protein sequence ID" value="RJF94537.1"/>
    <property type="molecule type" value="Genomic_DNA"/>
</dbReference>
<reference evidence="2 3" key="1">
    <citation type="submission" date="2018-09" db="EMBL/GenBank/DDBJ databases">
        <authorList>
            <person name="Zhu H."/>
        </authorList>
    </citation>
    <scope>NUCLEOTIDE SEQUENCE [LARGE SCALE GENOMIC DNA]</scope>
    <source>
        <strain evidence="2 3">K1W22B-8</strain>
    </source>
</reference>
<dbReference type="InterPro" id="IPR018713">
    <property type="entry name" value="MPAB/Lcp_cat_dom"/>
</dbReference>
<evidence type="ECO:0000259" key="1">
    <source>
        <dbReference type="Pfam" id="PF09995"/>
    </source>
</evidence>
<organism evidence="2 3">
    <name type="scientific">Oleomonas cavernae</name>
    <dbReference type="NCBI Taxonomy" id="2320859"/>
    <lineage>
        <taxon>Bacteria</taxon>
        <taxon>Pseudomonadati</taxon>
        <taxon>Pseudomonadota</taxon>
        <taxon>Alphaproteobacteria</taxon>
        <taxon>Acetobacterales</taxon>
        <taxon>Acetobacteraceae</taxon>
        <taxon>Oleomonas</taxon>
    </lineage>
</organism>
<dbReference type="PANTHER" id="PTHR36151:SF3">
    <property type="entry name" value="ER-BOUND OXYGENASE MPAB_MPAB'_RUBBER OXYGENASE CATALYTIC DOMAIN-CONTAINING PROTEIN"/>
    <property type="match status" value="1"/>
</dbReference>
<dbReference type="RefSeq" id="WP_119775699.1">
    <property type="nucleotide sequence ID" value="NZ_QYUK01000008.1"/>
</dbReference>
<dbReference type="Pfam" id="PF09995">
    <property type="entry name" value="MPAB_Lcp_cat"/>
    <property type="match status" value="1"/>
</dbReference>
<proteinExistence type="predicted"/>
<accession>A0A418WTL5</accession>
<dbReference type="GO" id="GO:0016491">
    <property type="term" value="F:oxidoreductase activity"/>
    <property type="evidence" value="ECO:0007669"/>
    <property type="project" value="InterPro"/>
</dbReference>
<dbReference type="Proteomes" id="UP000284605">
    <property type="component" value="Unassembled WGS sequence"/>
</dbReference>
<dbReference type="AlphaFoldDB" id="A0A418WTL5"/>
<dbReference type="PANTHER" id="PTHR36151">
    <property type="entry name" value="BLR2777 PROTEIN"/>
    <property type="match status" value="1"/>
</dbReference>
<comment type="caution">
    <text evidence="2">The sequence shown here is derived from an EMBL/GenBank/DDBJ whole genome shotgun (WGS) entry which is preliminary data.</text>
</comment>
<evidence type="ECO:0000313" key="2">
    <source>
        <dbReference type="EMBL" id="RJF94537.1"/>
    </source>
</evidence>
<name>A0A418WTL5_9PROT</name>
<dbReference type="OrthoDB" id="108890at2"/>
<feature type="domain" description="ER-bound oxygenase mpaB/mpaB'/Rubber oxygenase catalytic" evidence="1">
    <location>
        <begin position="56"/>
        <end position="280"/>
    </location>
</feature>